<dbReference type="Proteomes" id="UP001233999">
    <property type="component" value="Unassembled WGS sequence"/>
</dbReference>
<evidence type="ECO:0000313" key="1">
    <source>
        <dbReference type="EMBL" id="KAJ9579408.1"/>
    </source>
</evidence>
<evidence type="ECO:0000313" key="2">
    <source>
        <dbReference type="Proteomes" id="UP001233999"/>
    </source>
</evidence>
<sequence>LFRRKFIKKITDYNRPYPIMTELIHKSCIIKESSGTKNLKKNEAIETRKISCTLKRNKYMHKT</sequence>
<feature type="non-terminal residue" evidence="1">
    <location>
        <position position="1"/>
    </location>
</feature>
<accession>A0AAD7ZF36</accession>
<organism evidence="1 2">
    <name type="scientific">Diploptera punctata</name>
    <name type="common">Pacific beetle cockroach</name>
    <dbReference type="NCBI Taxonomy" id="6984"/>
    <lineage>
        <taxon>Eukaryota</taxon>
        <taxon>Metazoa</taxon>
        <taxon>Ecdysozoa</taxon>
        <taxon>Arthropoda</taxon>
        <taxon>Hexapoda</taxon>
        <taxon>Insecta</taxon>
        <taxon>Pterygota</taxon>
        <taxon>Neoptera</taxon>
        <taxon>Polyneoptera</taxon>
        <taxon>Dictyoptera</taxon>
        <taxon>Blattodea</taxon>
        <taxon>Blaberoidea</taxon>
        <taxon>Blaberidae</taxon>
        <taxon>Diplopterinae</taxon>
        <taxon>Diploptera</taxon>
    </lineage>
</organism>
<keyword evidence="2" id="KW-1185">Reference proteome</keyword>
<protein>
    <submittedName>
        <fullName evidence="1">Uncharacterized protein</fullName>
    </submittedName>
</protein>
<dbReference type="EMBL" id="JASPKZ010008437">
    <property type="protein sequence ID" value="KAJ9579408.1"/>
    <property type="molecule type" value="Genomic_DNA"/>
</dbReference>
<reference evidence="1" key="2">
    <citation type="submission" date="2023-05" db="EMBL/GenBank/DDBJ databases">
        <authorList>
            <person name="Fouks B."/>
        </authorList>
    </citation>
    <scope>NUCLEOTIDE SEQUENCE</scope>
    <source>
        <strain evidence="1">Stay&amp;Tobe</strain>
        <tissue evidence="1">Testes</tissue>
    </source>
</reference>
<gene>
    <name evidence="1" type="ORF">L9F63_024486</name>
</gene>
<reference evidence="1" key="1">
    <citation type="journal article" date="2023" name="IScience">
        <title>Live-bearing cockroach genome reveals convergent evolutionary mechanisms linked to viviparity in insects and beyond.</title>
        <authorList>
            <person name="Fouks B."/>
            <person name="Harrison M.C."/>
            <person name="Mikhailova A.A."/>
            <person name="Marchal E."/>
            <person name="English S."/>
            <person name="Carruthers M."/>
            <person name="Jennings E.C."/>
            <person name="Chiamaka E.L."/>
            <person name="Frigard R.A."/>
            <person name="Pippel M."/>
            <person name="Attardo G.M."/>
            <person name="Benoit J.B."/>
            <person name="Bornberg-Bauer E."/>
            <person name="Tobe S.S."/>
        </authorList>
    </citation>
    <scope>NUCLEOTIDE SEQUENCE</scope>
    <source>
        <strain evidence="1">Stay&amp;Tobe</strain>
    </source>
</reference>
<dbReference type="AlphaFoldDB" id="A0AAD7ZF36"/>
<proteinExistence type="predicted"/>
<feature type="non-terminal residue" evidence="1">
    <location>
        <position position="63"/>
    </location>
</feature>
<comment type="caution">
    <text evidence="1">The sequence shown here is derived from an EMBL/GenBank/DDBJ whole genome shotgun (WGS) entry which is preliminary data.</text>
</comment>
<name>A0AAD7ZF36_DIPPU</name>